<keyword evidence="3" id="KW-1185">Reference proteome</keyword>
<evidence type="ECO:0000313" key="3">
    <source>
        <dbReference type="Proteomes" id="UP001148786"/>
    </source>
</evidence>
<comment type="caution">
    <text evidence="2">The sequence shown here is derived from an EMBL/GenBank/DDBJ whole genome shotgun (WGS) entry which is preliminary data.</text>
</comment>
<organism evidence="2 3">
    <name type="scientific">Agrocybe chaxingu</name>
    <dbReference type="NCBI Taxonomy" id="84603"/>
    <lineage>
        <taxon>Eukaryota</taxon>
        <taxon>Fungi</taxon>
        <taxon>Dikarya</taxon>
        <taxon>Basidiomycota</taxon>
        <taxon>Agaricomycotina</taxon>
        <taxon>Agaricomycetes</taxon>
        <taxon>Agaricomycetidae</taxon>
        <taxon>Agaricales</taxon>
        <taxon>Agaricineae</taxon>
        <taxon>Strophariaceae</taxon>
        <taxon>Agrocybe</taxon>
    </lineage>
</organism>
<sequence>MSAATQIRRSGICGDPNCRNARCDEFPYLDLYVYFGGKSELPLPWRGRLVGGEFTFDDDKHLFHMTISVAPNMEYYDPFHMPHWQMFLGFEPFPGRPGDRLILRPTSYPDSLCFGLSALVQLVHRDAAGSLPVPEKYLVVCHGGPGSEEEMESGDDEMESQDDEESQADEESEDSEMENGDDEESGDNEEEESGDEGEDEETDAHDSDTADE</sequence>
<gene>
    <name evidence="2" type="ORF">NLJ89_g6669</name>
</gene>
<protein>
    <submittedName>
        <fullName evidence="2">Uncharacterized protein</fullName>
    </submittedName>
</protein>
<proteinExistence type="predicted"/>
<name>A0A9W8MUF2_9AGAR</name>
<reference evidence="2" key="1">
    <citation type="submission" date="2022-07" db="EMBL/GenBank/DDBJ databases">
        <title>Genome Sequence of Agrocybe chaxingu.</title>
        <authorList>
            <person name="Buettner E."/>
        </authorList>
    </citation>
    <scope>NUCLEOTIDE SEQUENCE</scope>
    <source>
        <strain evidence="2">MP-N11</strain>
    </source>
</reference>
<evidence type="ECO:0000256" key="1">
    <source>
        <dbReference type="SAM" id="MobiDB-lite"/>
    </source>
</evidence>
<dbReference type="AlphaFoldDB" id="A0A9W8MUF2"/>
<evidence type="ECO:0000313" key="2">
    <source>
        <dbReference type="EMBL" id="KAJ3506797.1"/>
    </source>
</evidence>
<dbReference type="Proteomes" id="UP001148786">
    <property type="component" value="Unassembled WGS sequence"/>
</dbReference>
<feature type="region of interest" description="Disordered" evidence="1">
    <location>
        <begin position="140"/>
        <end position="212"/>
    </location>
</feature>
<dbReference type="EMBL" id="JANKHO010000725">
    <property type="protein sequence ID" value="KAJ3506797.1"/>
    <property type="molecule type" value="Genomic_DNA"/>
</dbReference>
<accession>A0A9W8MUF2</accession>
<feature type="compositionally biased region" description="Acidic residues" evidence="1">
    <location>
        <begin position="147"/>
        <end position="203"/>
    </location>
</feature>